<reference evidence="8" key="3">
    <citation type="submission" date="2015-11" db="EMBL/GenBank/DDBJ databases">
        <authorList>
            <person name="Zhang Y."/>
            <person name="Guo Z."/>
        </authorList>
    </citation>
    <scope>NUCLEOTIDE SEQUENCE</scope>
    <source>
        <strain evidence="8">1</strain>
    </source>
</reference>
<dbReference type="InterPro" id="IPR003008">
    <property type="entry name" value="Tubulin_FtsZ_GTPase"/>
</dbReference>
<dbReference type="GO" id="GO:0051258">
    <property type="term" value="P:protein polymerization"/>
    <property type="evidence" value="ECO:0007669"/>
    <property type="project" value="UniProtKB-UniRule"/>
</dbReference>
<dbReference type="HAMAP" id="MF_00909">
    <property type="entry name" value="FtsZ"/>
    <property type="match status" value="1"/>
</dbReference>
<comment type="similarity">
    <text evidence="1 4">Belongs to the FtsZ family.</text>
</comment>
<protein>
    <recommendedName>
        <fullName evidence="4 5">Cell division protein FtsZ</fullName>
    </recommendedName>
</protein>
<organism evidence="8 11">
    <name type="scientific">Helicobacter typhlonius</name>
    <dbReference type="NCBI Taxonomy" id="76936"/>
    <lineage>
        <taxon>Bacteria</taxon>
        <taxon>Pseudomonadati</taxon>
        <taxon>Campylobacterota</taxon>
        <taxon>Epsilonproteobacteria</taxon>
        <taxon>Campylobacterales</taxon>
        <taxon>Helicobacteraceae</taxon>
        <taxon>Helicobacter</taxon>
    </lineage>
</organism>
<comment type="function">
    <text evidence="4">Essential cell division protein that forms a contractile ring structure (Z ring) at the future cell division site. The regulation of the ring assembly controls the timing and the location of cell division. One of the functions of the FtsZ ring is to recruit other cell division proteins to the septum to produce a new cell wall between the dividing cells. Binds GTP and shows GTPase activity.</text>
</comment>
<evidence type="ECO:0000313" key="8">
    <source>
        <dbReference type="EMBL" id="CUU39253.1"/>
    </source>
</evidence>
<dbReference type="EMBL" id="JRPF02000001">
    <property type="protein sequence ID" value="TLD79604.1"/>
    <property type="molecule type" value="Genomic_DNA"/>
</dbReference>
<comment type="subcellular location">
    <subcellularLocation>
        <location evidence="4">Cytoplasm</location>
    </subcellularLocation>
    <text evidence="4">Assembles at midcell at the inner surface of the cytoplasmic membrane.</text>
</comment>
<dbReference type="GO" id="GO:0043093">
    <property type="term" value="P:FtsZ-dependent cytokinesis"/>
    <property type="evidence" value="ECO:0007669"/>
    <property type="project" value="UniProtKB-UniRule"/>
</dbReference>
<evidence type="ECO:0000313" key="10">
    <source>
        <dbReference type="Proteomes" id="UP000029925"/>
    </source>
</evidence>
<keyword evidence="4" id="KW-0131">Cell cycle</keyword>
<dbReference type="PRINTS" id="PR00423">
    <property type="entry name" value="CELLDVISFTSZ"/>
</dbReference>
<dbReference type="RefSeq" id="WP_034326767.1">
    <property type="nucleotide sequence ID" value="NZ_CAJTQN010000012.1"/>
</dbReference>
<dbReference type="CDD" id="cd02201">
    <property type="entry name" value="FtsZ_type1"/>
    <property type="match status" value="1"/>
</dbReference>
<evidence type="ECO:0000256" key="3">
    <source>
        <dbReference type="ARBA" id="ARBA00023134"/>
    </source>
</evidence>
<dbReference type="GeneID" id="78150692"/>
<feature type="domain" description="Tubulin/FtsZ 2-layer sandwich" evidence="7">
    <location>
        <begin position="228"/>
        <end position="347"/>
    </location>
</feature>
<dbReference type="GO" id="GO:0000917">
    <property type="term" value="P:division septum assembly"/>
    <property type="evidence" value="ECO:0007669"/>
    <property type="project" value="UniProtKB-KW"/>
</dbReference>
<dbReference type="Gene3D" id="3.30.1330.20">
    <property type="entry name" value="Tubulin/FtsZ, C-terminal domain"/>
    <property type="match status" value="1"/>
</dbReference>
<dbReference type="InterPro" id="IPR045061">
    <property type="entry name" value="FtsZ/CetZ"/>
</dbReference>
<keyword evidence="4 8" id="KW-0132">Cell division</keyword>
<evidence type="ECO:0000313" key="11">
    <source>
        <dbReference type="Proteomes" id="UP000064525"/>
    </source>
</evidence>
<keyword evidence="10" id="KW-1185">Reference proteome</keyword>
<reference evidence="9 10" key="1">
    <citation type="journal article" date="2014" name="Genome Announc.">
        <title>Draft genome sequences of eight enterohepatic helicobacter species isolated from both laboratory and wild rodents.</title>
        <authorList>
            <person name="Sheh A."/>
            <person name="Shen Z."/>
            <person name="Fox J.G."/>
        </authorList>
    </citation>
    <scope>NUCLEOTIDE SEQUENCE [LARGE SCALE GENOMIC DNA]</scope>
    <source>
        <strain evidence="9 10">MIT 98-6810</strain>
    </source>
</reference>
<evidence type="ECO:0000259" key="6">
    <source>
        <dbReference type="SMART" id="SM00864"/>
    </source>
</evidence>
<dbReference type="GO" id="GO:0005525">
    <property type="term" value="F:GTP binding"/>
    <property type="evidence" value="ECO:0007669"/>
    <property type="project" value="UniProtKB-UniRule"/>
</dbReference>
<dbReference type="EMBL" id="LN907858">
    <property type="protein sequence ID" value="CUU39253.1"/>
    <property type="molecule type" value="Genomic_DNA"/>
</dbReference>
<keyword evidence="3 4" id="KW-0342">GTP-binding</keyword>
<feature type="binding site" evidence="4">
    <location>
        <position position="158"/>
    </location>
    <ligand>
        <name>GTP</name>
        <dbReference type="ChEBI" id="CHEBI:37565"/>
    </ligand>
</feature>
<dbReference type="Proteomes" id="UP000029925">
    <property type="component" value="Unassembled WGS sequence"/>
</dbReference>
<dbReference type="AlphaFoldDB" id="A0A0S4PSQ4"/>
<dbReference type="InterPro" id="IPR036525">
    <property type="entry name" value="Tubulin/FtsZ_GTPase_sf"/>
</dbReference>
<evidence type="ECO:0000256" key="5">
    <source>
        <dbReference type="NCBIfam" id="TIGR00065"/>
    </source>
</evidence>
<dbReference type="NCBIfam" id="TIGR00065">
    <property type="entry name" value="ftsZ"/>
    <property type="match status" value="1"/>
</dbReference>
<comment type="subunit">
    <text evidence="4">Homodimer. Polymerizes to form a dynamic ring structure in a strictly GTP-dependent manner. Interacts directly with several other division proteins.</text>
</comment>
<keyword evidence="2 4" id="KW-0547">Nucleotide-binding</keyword>
<dbReference type="InterPro" id="IPR000158">
    <property type="entry name" value="Cell_div_FtsZ"/>
</dbReference>
<dbReference type="PANTHER" id="PTHR30314:SF3">
    <property type="entry name" value="MITOCHONDRIAL DIVISION PROTEIN FSZA"/>
    <property type="match status" value="1"/>
</dbReference>
<keyword evidence="4" id="KW-0963">Cytoplasm</keyword>
<dbReference type="PATRIC" id="fig|76936.10.peg.356"/>
<dbReference type="STRING" id="76936.BN2458_PEG0367"/>
<comment type="caution">
    <text evidence="4">Lacks conserved residue(s) required for the propagation of feature annotation.</text>
</comment>
<dbReference type="InterPro" id="IPR024757">
    <property type="entry name" value="FtsZ_C"/>
</dbReference>
<dbReference type="Proteomes" id="UP000064525">
    <property type="component" value="Chromosome I"/>
</dbReference>
<dbReference type="KEGG" id="hty:BN2458_PEG0367"/>
<feature type="binding site" evidence="4">
    <location>
        <position position="162"/>
    </location>
    <ligand>
        <name>GTP</name>
        <dbReference type="ChEBI" id="CHEBI:37565"/>
    </ligand>
</feature>
<sequence>MNTDFNADYVDIQEVQPKHNDTLDRPEHNVRITTIGVGGGGSHMITHLSNTNPHHAVNLVAANTDKQDLYTTKAQVKMVLGEKLTGGWGAGMRPEVGEKAALETYEELKLAINGSQIAFVCAGLGGGTGTGAAPVVAKAARETGALTIAVVTKPFKSEGNKRAKFAEEGLKKLKAESDCIIVIPNERLLSIIPPNLGYKDSMRIVDDVLARAVNGMSNIILRGANEGMNMDFADTRTVLSYGGLALMGIGEAKGDEAAIEAVRRAIESPLLDNVDINGAKGVLVCFEINEDYPMSATDKAMELIHRAADEDADIFWGVYIDENAEIDSVRVTVIATGFEREIIANNENPQQPQMTQEQVMQKQAIQKLNDNFRAISPSFKEQNGLLDYELDVPTYLRAGRD</sequence>
<dbReference type="SMART" id="SM00865">
    <property type="entry name" value="Tubulin_C"/>
    <property type="match status" value="1"/>
</dbReference>
<dbReference type="InterPro" id="IPR018316">
    <property type="entry name" value="Tubulin/FtsZ_2-layer-sand-dom"/>
</dbReference>
<evidence type="ECO:0000256" key="1">
    <source>
        <dbReference type="ARBA" id="ARBA00009690"/>
    </source>
</evidence>
<dbReference type="GO" id="GO:0003924">
    <property type="term" value="F:GTPase activity"/>
    <property type="evidence" value="ECO:0007669"/>
    <property type="project" value="UniProtKB-UniRule"/>
</dbReference>
<evidence type="ECO:0000256" key="2">
    <source>
        <dbReference type="ARBA" id="ARBA00022741"/>
    </source>
</evidence>
<dbReference type="Pfam" id="PF00091">
    <property type="entry name" value="Tubulin"/>
    <property type="match status" value="1"/>
</dbReference>
<evidence type="ECO:0000259" key="7">
    <source>
        <dbReference type="SMART" id="SM00865"/>
    </source>
</evidence>
<keyword evidence="8" id="KW-0378">Hydrolase</keyword>
<dbReference type="GO" id="GO:0032153">
    <property type="term" value="C:cell division site"/>
    <property type="evidence" value="ECO:0007669"/>
    <property type="project" value="UniProtKB-UniRule"/>
</dbReference>
<dbReference type="Pfam" id="PF12327">
    <property type="entry name" value="FtsZ_C"/>
    <property type="match status" value="1"/>
</dbReference>
<dbReference type="SUPFAM" id="SSF55307">
    <property type="entry name" value="Tubulin C-terminal domain-like"/>
    <property type="match status" value="1"/>
</dbReference>
<feature type="domain" description="Tubulin/FtsZ GTPase" evidence="6">
    <location>
        <begin position="31"/>
        <end position="224"/>
    </location>
</feature>
<dbReference type="PANTHER" id="PTHR30314">
    <property type="entry name" value="CELL DIVISION PROTEIN FTSZ-RELATED"/>
    <property type="match status" value="1"/>
</dbReference>
<evidence type="ECO:0000313" key="9">
    <source>
        <dbReference type="EMBL" id="TLD79604.1"/>
    </source>
</evidence>
<dbReference type="Gene3D" id="3.40.50.1440">
    <property type="entry name" value="Tubulin/FtsZ, GTPase domain"/>
    <property type="match status" value="1"/>
</dbReference>
<proteinExistence type="inferred from homology"/>
<gene>
    <name evidence="4 9" type="primary">ftsZ</name>
    <name evidence="8" type="ORF">BN2458_PEG0367</name>
    <name evidence="9" type="ORF">LS75_001325</name>
</gene>
<dbReference type="OrthoDB" id="9813375at2"/>
<reference evidence="11" key="2">
    <citation type="submission" date="2015-11" db="EMBL/GenBank/DDBJ databases">
        <authorList>
            <person name="Anvar S.Y."/>
        </authorList>
    </citation>
    <scope>NUCLEOTIDE SEQUENCE [LARGE SCALE GENOMIC DNA]</scope>
</reference>
<evidence type="ECO:0000256" key="4">
    <source>
        <dbReference type="HAMAP-Rule" id="MF_00909"/>
    </source>
</evidence>
<dbReference type="SUPFAM" id="SSF52490">
    <property type="entry name" value="Tubulin nucleotide-binding domain-like"/>
    <property type="match status" value="1"/>
</dbReference>
<name>A0A0S4PSQ4_9HELI</name>
<keyword evidence="4" id="KW-0717">Septation</keyword>
<dbReference type="GO" id="GO:0005737">
    <property type="term" value="C:cytoplasm"/>
    <property type="evidence" value="ECO:0007669"/>
    <property type="project" value="UniProtKB-SubCell"/>
</dbReference>
<accession>A0A0S4PSQ4</accession>
<dbReference type="InterPro" id="IPR037103">
    <property type="entry name" value="Tubulin/FtsZ-like_C"/>
</dbReference>
<feature type="binding site" evidence="4">
    <location>
        <begin position="127"/>
        <end position="129"/>
    </location>
    <ligand>
        <name>GTP</name>
        <dbReference type="ChEBI" id="CHEBI:37565"/>
    </ligand>
</feature>
<dbReference type="SMART" id="SM00864">
    <property type="entry name" value="Tubulin"/>
    <property type="match status" value="1"/>
</dbReference>
<dbReference type="InterPro" id="IPR008280">
    <property type="entry name" value="Tub_FtsZ_C"/>
</dbReference>
<feature type="binding site" evidence="4">
    <location>
        <position position="206"/>
    </location>
    <ligand>
        <name>GTP</name>
        <dbReference type="ChEBI" id="CHEBI:37565"/>
    </ligand>
</feature>